<dbReference type="NCBIfam" id="TIGR03437">
    <property type="entry name" value="Soli_cterm"/>
    <property type="match status" value="1"/>
</dbReference>
<dbReference type="SUPFAM" id="SSF81296">
    <property type="entry name" value="E set domains"/>
    <property type="match status" value="1"/>
</dbReference>
<dbReference type="InterPro" id="IPR017803">
    <property type="entry name" value="CHP03437_C"/>
</dbReference>
<feature type="chain" id="PRO_5030847258" description="IPT/TIG domain-containing protein" evidence="1">
    <location>
        <begin position="23"/>
        <end position="123"/>
    </location>
</feature>
<dbReference type="InterPro" id="IPR014756">
    <property type="entry name" value="Ig_E-set"/>
</dbReference>
<name>A0A7V4WKJ4_9BACT</name>
<reference evidence="3" key="1">
    <citation type="journal article" date="2020" name="mSystems">
        <title>Genome- and Community-Level Interaction Insights into Carbon Utilization and Element Cycling Functions of Hydrothermarchaeota in Hydrothermal Sediment.</title>
        <authorList>
            <person name="Zhou Z."/>
            <person name="Liu Y."/>
            <person name="Xu W."/>
            <person name="Pan J."/>
            <person name="Luo Z.H."/>
            <person name="Li M."/>
        </authorList>
    </citation>
    <scope>NUCLEOTIDE SEQUENCE [LARGE SCALE GENOMIC DNA]</scope>
    <source>
        <strain evidence="3">SpSt-82</strain>
    </source>
</reference>
<evidence type="ECO:0000256" key="1">
    <source>
        <dbReference type="SAM" id="SignalP"/>
    </source>
</evidence>
<keyword evidence="1" id="KW-0732">Signal</keyword>
<organism evidence="3">
    <name type="scientific">Candidatus Caldatribacterium saccharofermentans</name>
    <dbReference type="NCBI Taxonomy" id="1454753"/>
    <lineage>
        <taxon>Bacteria</taxon>
        <taxon>Pseudomonadati</taxon>
        <taxon>Atribacterota</taxon>
        <taxon>Atribacteria</taxon>
        <taxon>Atribacterales</taxon>
        <taxon>Candidatus Caldatribacteriaceae</taxon>
        <taxon>Candidatus Caldatribacterium</taxon>
    </lineage>
</organism>
<dbReference type="SMART" id="SM00429">
    <property type="entry name" value="IPT"/>
    <property type="match status" value="1"/>
</dbReference>
<protein>
    <recommendedName>
        <fullName evidence="2">IPT/TIG domain-containing protein</fullName>
    </recommendedName>
</protein>
<comment type="caution">
    <text evidence="3">The sequence shown here is derived from an EMBL/GenBank/DDBJ whole genome shotgun (WGS) entry which is preliminary data.</text>
</comment>
<gene>
    <name evidence="3" type="ORF">ENW11_01125</name>
</gene>
<feature type="signal peptide" evidence="1">
    <location>
        <begin position="1"/>
        <end position="22"/>
    </location>
</feature>
<feature type="domain" description="IPT/TIG" evidence="2">
    <location>
        <begin position="33"/>
        <end position="112"/>
    </location>
</feature>
<evidence type="ECO:0000313" key="3">
    <source>
        <dbReference type="EMBL" id="HGY38403.1"/>
    </source>
</evidence>
<sequence length="123" mass="12475">MGRMWFLIVALAFFALSGCENGGVPLSTPSLEPPSITEVHPACGAPGETVVIKGTGFGDTQGGSVVTFNGVPAEVLSWSSTQITVLVPATTTGDIVVTVNGVSSNGVRFTVPCGAAIGEQFSF</sequence>
<dbReference type="EMBL" id="DTIY01000006">
    <property type="protein sequence ID" value="HGY38403.1"/>
    <property type="molecule type" value="Genomic_DNA"/>
</dbReference>
<dbReference type="Pfam" id="PF01833">
    <property type="entry name" value="TIG"/>
    <property type="match status" value="1"/>
</dbReference>
<dbReference type="Gene3D" id="2.60.40.10">
    <property type="entry name" value="Immunoglobulins"/>
    <property type="match status" value="1"/>
</dbReference>
<accession>A0A7V4WKJ4</accession>
<dbReference type="AlphaFoldDB" id="A0A7V4WKJ4"/>
<dbReference type="InterPro" id="IPR002909">
    <property type="entry name" value="IPT_dom"/>
</dbReference>
<dbReference type="PROSITE" id="PS51257">
    <property type="entry name" value="PROKAR_LIPOPROTEIN"/>
    <property type="match status" value="1"/>
</dbReference>
<dbReference type="InterPro" id="IPR013783">
    <property type="entry name" value="Ig-like_fold"/>
</dbReference>
<evidence type="ECO:0000259" key="2">
    <source>
        <dbReference type="SMART" id="SM00429"/>
    </source>
</evidence>
<proteinExistence type="predicted"/>